<feature type="compositionally biased region" description="Polar residues" evidence="1">
    <location>
        <begin position="18"/>
        <end position="28"/>
    </location>
</feature>
<name>A0A7W9UXQ4_9ACTN</name>
<gene>
    <name evidence="2" type="ORF">FHS42_001000</name>
</gene>
<feature type="region of interest" description="Disordered" evidence="1">
    <location>
        <begin position="18"/>
        <end position="44"/>
    </location>
</feature>
<dbReference type="AlphaFoldDB" id="A0A7W9UXQ4"/>
<evidence type="ECO:0000313" key="2">
    <source>
        <dbReference type="EMBL" id="MBB5933974.1"/>
    </source>
</evidence>
<proteinExistence type="predicted"/>
<organism evidence="2 3">
    <name type="scientific">Streptomyces zagrosensis</name>
    <dbReference type="NCBI Taxonomy" id="1042984"/>
    <lineage>
        <taxon>Bacteria</taxon>
        <taxon>Bacillati</taxon>
        <taxon>Actinomycetota</taxon>
        <taxon>Actinomycetes</taxon>
        <taxon>Kitasatosporales</taxon>
        <taxon>Streptomycetaceae</taxon>
        <taxon>Streptomyces</taxon>
    </lineage>
</organism>
<dbReference type="EMBL" id="JACHJL010000002">
    <property type="protein sequence ID" value="MBB5933974.1"/>
    <property type="molecule type" value="Genomic_DNA"/>
</dbReference>
<reference evidence="2 3" key="1">
    <citation type="submission" date="2020-08" db="EMBL/GenBank/DDBJ databases">
        <title>Genomic Encyclopedia of Type Strains, Phase III (KMG-III): the genomes of soil and plant-associated and newly described type strains.</title>
        <authorList>
            <person name="Whitman W."/>
        </authorList>
    </citation>
    <scope>NUCLEOTIDE SEQUENCE [LARGE SCALE GENOMIC DNA]</scope>
    <source>
        <strain evidence="2 3">CECT 8305</strain>
    </source>
</reference>
<protein>
    <submittedName>
        <fullName evidence="2">Uncharacterized protein</fullName>
    </submittedName>
</protein>
<dbReference type="Proteomes" id="UP000588098">
    <property type="component" value="Unassembled WGS sequence"/>
</dbReference>
<accession>A0A7W9UXQ4</accession>
<comment type="caution">
    <text evidence="2">The sequence shown here is derived from an EMBL/GenBank/DDBJ whole genome shotgun (WGS) entry which is preliminary data.</text>
</comment>
<keyword evidence="3" id="KW-1185">Reference proteome</keyword>
<evidence type="ECO:0000256" key="1">
    <source>
        <dbReference type="SAM" id="MobiDB-lite"/>
    </source>
</evidence>
<evidence type="ECO:0000313" key="3">
    <source>
        <dbReference type="Proteomes" id="UP000588098"/>
    </source>
</evidence>
<sequence length="120" mass="13191">MNTRDLRGFAIQRALSDPRTTVVGSSHQSECHPESPGHSGGPEAFGDFGAHRCRRCRASLTLTVTSCLTVLPKPRRFPLYYPVCPVYPVASEDFGRFEGVPRGVLATPRRWDAAASSERC</sequence>